<feature type="region of interest" description="Disordered" evidence="1">
    <location>
        <begin position="1402"/>
        <end position="1433"/>
    </location>
</feature>
<evidence type="ECO:0000256" key="2">
    <source>
        <dbReference type="SAM" id="Phobius"/>
    </source>
</evidence>
<keyword evidence="2" id="KW-1133">Transmembrane helix</keyword>
<evidence type="ECO:0000313" key="4">
    <source>
        <dbReference type="Proteomes" id="UP000704712"/>
    </source>
</evidence>
<name>A0A8S9UYY6_PHYIN</name>
<feature type="region of interest" description="Disordered" evidence="1">
    <location>
        <begin position="1316"/>
        <end position="1335"/>
    </location>
</feature>
<evidence type="ECO:0000256" key="1">
    <source>
        <dbReference type="SAM" id="MobiDB-lite"/>
    </source>
</evidence>
<feature type="compositionally biased region" description="Low complexity" evidence="1">
    <location>
        <begin position="1920"/>
        <end position="1933"/>
    </location>
</feature>
<evidence type="ECO:0000313" key="3">
    <source>
        <dbReference type="EMBL" id="KAF4144997.1"/>
    </source>
</evidence>
<protein>
    <submittedName>
        <fullName evidence="3">Uncharacterized protein</fullName>
    </submittedName>
</protein>
<feature type="region of interest" description="Disordered" evidence="1">
    <location>
        <begin position="1898"/>
        <end position="1970"/>
    </location>
</feature>
<feature type="compositionally biased region" description="Basic and acidic residues" evidence="1">
    <location>
        <begin position="1470"/>
        <end position="1491"/>
    </location>
</feature>
<organism evidence="3 4">
    <name type="scientific">Phytophthora infestans</name>
    <name type="common">Potato late blight agent</name>
    <name type="synonym">Botrytis infestans</name>
    <dbReference type="NCBI Taxonomy" id="4787"/>
    <lineage>
        <taxon>Eukaryota</taxon>
        <taxon>Sar</taxon>
        <taxon>Stramenopiles</taxon>
        <taxon>Oomycota</taxon>
        <taxon>Peronosporomycetes</taxon>
        <taxon>Peronosporales</taxon>
        <taxon>Peronosporaceae</taxon>
        <taxon>Phytophthora</taxon>
    </lineage>
</organism>
<feature type="transmembrane region" description="Helical" evidence="2">
    <location>
        <begin position="12"/>
        <end position="35"/>
    </location>
</feature>
<feature type="region of interest" description="Disordered" evidence="1">
    <location>
        <begin position="1461"/>
        <end position="1500"/>
    </location>
</feature>
<comment type="caution">
    <text evidence="3">The sequence shown here is derived from an EMBL/GenBank/DDBJ whole genome shotgun (WGS) entry which is preliminary data.</text>
</comment>
<keyword evidence="2" id="KW-0472">Membrane</keyword>
<feature type="region of interest" description="Disordered" evidence="1">
    <location>
        <begin position="2056"/>
        <end position="2093"/>
    </location>
</feature>
<dbReference type="Proteomes" id="UP000704712">
    <property type="component" value="Unassembled WGS sequence"/>
</dbReference>
<accession>A0A8S9UYY6</accession>
<sequence length="2093" mass="233318">METGDTPRWHRKWLAMLGILGWLFLCRYRVMGYLLSKAVTFQLLKSRSRNSKPAPVTVRVERVSLQPLCFFNVELSGSGSTCWRVILTKVEVQSHVKEFFESFGLVKICVLAIDEIIGDVDKIDDEVLRDAFLPKKTKAENADTRPKMNPICYLRFVDLKVQSIRLRINCMGTTTKLLCQGLYVGITDVFVQHDMLQLKVQTKSMIVQSSSQSEGEAVNNESDGRDGLRMEIPDTSAVFDLNLRNQRFLGCKMTGSQEQTTNLVVATAFMERVLTARNDFFRKEKIVVGDTKSSHSGDSSRVATPSEVELDCFSLSITIVNEVESGGFVPIQFCADVRKLKCIKQIKDVAEDEVSDTPGVRVQVHALFQNARVHNLASNKKMASVCSIEVRANQTARHRGVLAGAFDKVEIFLSHRSEKIFRSLIAAQGRVEKLQIEARRMLEPNLIASARKDRIHWNVEIEVTSWMMSFKAFAKDGGTDDLTAYGMATSVQTPLAPVLGENGSSFIKRSVVIQHTSVDVTPNGNNPHSAVFGGAELSLSTSLNPPEKTKTIGMSVKFEFVSINGLLSDNSGKASRFPAIYLHDVRVDRREKVSTDVSEVDLDIHMENADVKWHYRQHQTFLLEWAATKNIIDQLDLLLSSSSKKTWTPTDQVVPKILSTNVYSKDTAIDVIDIPGVALLATFCLVETKVNHRSTQLSVTTAVNSTNASVRWGESPSRINLTNVTFQNRSSLGRQRYLTKVPTQSDIRCASLEAHLRPQSRMLLLFLRLDQLVSGPSKTDIEKRSSVQGISFVCGKLTIELQSKDEIASVEFTTLGVKMTRCTPREITETMTRVVQCLRKEELAGRAFTQVAHQVMVLEGAASASAITAAIPLKNLVELQHTELHFAITDVEWSRLLNWENDAVVPRTTSFDLSMLTERIQLAMERKLFENLLHLMPILQEAFDTKETETSASSQAVAEQPSFRLRFVGNLDIAFQNAELTCPYGDKEQIGSKVTRVLLGEVAFNLRQFQVIGFKCSPLRVMLEDADFIERSDTRIRSGDDSLQLLFIPQVSVNTFVHWHHGIQHSGQLQFALSLEIALGHTHSYDQPTHVPIVDEALVSLNWDCVVPWLIYMITDDNGEYPVEKPTKETSNDAKHVQCVGVQWDLSVNSIQFAWWDTATQDIGMLVVANEFLTHGLLRMDSSEFDDRASEWKLWEATVYLHLFRGYLLHVEDDFVAGEKSIPEILPFGAELASNFSLETVGTSYRNSYTPDDDEDWEALDEEVTHMFAPSSANIFEKMHDEFVPIDYEFGISTRPKPGRQDTTVRLSLLHVPSASAALSPPKSPRSAKNWTQNIKSKLSRLNRRSASMDNLFLKDGSCPIQVDAMRLLWTLQTRDSVFYMVSTTIDSLRLLWDARRNAGKENVDRNAAEPSSLSPSKRAKRSSFRPPSVVSDANASDAIVRSSRFVSRRGSTRDTLLDLLQQGKLGMAQEDRESSSRSIDEETESTRESLGEDPSDYGAPSTAIAMKAYTVDIHDVQINVREENTRSNVLLASKHIHFEIGTDASDTNTIANVTFDNVTAHVAPIDVDITAGVLWYSHSNTGSGSALLKQIMEECSLTSSYTHTQSTGATSTEVDLSFLQLSTDRHQFYQLMNVIRHVLLAPPSVARRPKRTFTPRTYSTESPRLETSDIAVFTPPTTTNTLAASTSAKKLHVLLEEELRNREIRTRGTSSRIKATALKAISSKVVGMQWKLRLSPEITGADHEFVGIRITGFTGCHTYFTNHCTKLTLNLQWLEINNLHPGPSSAAFEDSTAVLKAKLLVDKRLESSTTGNQKGMLVVRAESGPIVRVHGQKLRVLEVLEVSMFPEVSNMIVIQLAADFYELIYKFFFENISPTPQNSEQVFLGRKSTFGPVLPTVSGSAPSLGPKGGSSPFMKSRVSQTSPSPQSSLLPLRKSNSANSMLAESTNTGGPNSPNSVFSTEEIPDDSDSTATDDCELFYVKYVRVGNVRLRINCNGFFVNLSHFDLDLPPYLCQSKLCTSKKLLQKFESHLKWYITKESASSGLSQFKNKILKWTPSSSSADGKKDKSKKQEEDTAAANAQVLFGPYSGTST</sequence>
<feature type="compositionally biased region" description="Low complexity" evidence="1">
    <location>
        <begin position="1316"/>
        <end position="1328"/>
    </location>
</feature>
<reference evidence="3" key="1">
    <citation type="submission" date="2020-03" db="EMBL/GenBank/DDBJ databases">
        <title>Hybrid Assembly of Korean Phytophthora infestans isolates.</title>
        <authorList>
            <person name="Prokchorchik M."/>
            <person name="Lee Y."/>
            <person name="Seo J."/>
            <person name="Cho J.-H."/>
            <person name="Park Y.-E."/>
            <person name="Jang D.-C."/>
            <person name="Im J.-S."/>
            <person name="Choi J.-G."/>
            <person name="Park H.-J."/>
            <person name="Lee G.-B."/>
            <person name="Lee Y.-G."/>
            <person name="Hong S.-Y."/>
            <person name="Cho K."/>
            <person name="Sohn K.H."/>
        </authorList>
    </citation>
    <scope>NUCLEOTIDE SEQUENCE</scope>
    <source>
        <strain evidence="3">KR_2_A2</strain>
    </source>
</reference>
<keyword evidence="2" id="KW-0812">Transmembrane</keyword>
<feature type="compositionally biased region" description="Polar residues" evidence="1">
    <location>
        <begin position="1935"/>
        <end position="1960"/>
    </location>
</feature>
<dbReference type="EMBL" id="JAACNO010000769">
    <property type="protein sequence ID" value="KAF4144997.1"/>
    <property type="molecule type" value="Genomic_DNA"/>
</dbReference>
<feature type="compositionally biased region" description="Basic and acidic residues" evidence="1">
    <location>
        <begin position="2063"/>
        <end position="2074"/>
    </location>
</feature>
<proteinExistence type="predicted"/>
<gene>
    <name evidence="3" type="ORF">GN958_ATG05828</name>
</gene>